<evidence type="ECO:0000313" key="2">
    <source>
        <dbReference type="EMBL" id="MCG4611337.1"/>
    </source>
</evidence>
<name>A0ABS9MKJ0_9FIRM</name>
<keyword evidence="3" id="KW-1185">Reference proteome</keyword>
<comment type="caution">
    <text evidence="2">The sequence shown here is derived from an EMBL/GenBank/DDBJ whole genome shotgun (WGS) entry which is preliminary data.</text>
</comment>
<sequence>MPYVERYALDRKINETREAIAEANKIEDESLRMVMASELEVRLSELLKESDALEVATSKETVALRIYGEKVQTGRVSSRILLAALSGFQSMVDSVANAMLHSPTARGKIPETIKDMTSFEVVGTFAGSFGITLERQNMQCGLSATSPELTQVLDEVFTVLEVTDNSELLMSTIAPLGKRTVGHYRQWLDELRENEVNLELNWTDNAANKRNMRIIKEKSPAIISTLDAIDKIDQDEVALKGVLNGVNLRNHTFEISVDGVGIIKGTSKIETLIAASDKLGSTVNAHLIKSTSTAKTGFQKMTWYLSSID</sequence>
<evidence type="ECO:0000313" key="3">
    <source>
        <dbReference type="Proteomes" id="UP001298681"/>
    </source>
</evidence>
<proteinExistence type="predicted"/>
<evidence type="ECO:0000256" key="1">
    <source>
        <dbReference type="SAM" id="Coils"/>
    </source>
</evidence>
<dbReference type="Proteomes" id="UP001298681">
    <property type="component" value="Unassembled WGS sequence"/>
</dbReference>
<dbReference type="RefSeq" id="WP_237966973.1">
    <property type="nucleotide sequence ID" value="NZ_JAKNHQ010000014.1"/>
</dbReference>
<organism evidence="2 3">
    <name type="scientific">Anaeromassilibacillus senegalensis</name>
    <dbReference type="NCBI Taxonomy" id="1673717"/>
    <lineage>
        <taxon>Bacteria</taxon>
        <taxon>Bacillati</taxon>
        <taxon>Bacillota</taxon>
        <taxon>Clostridia</taxon>
        <taxon>Eubacteriales</taxon>
        <taxon>Acutalibacteraceae</taxon>
        <taxon>Anaeromassilibacillus</taxon>
    </lineage>
</organism>
<dbReference type="EMBL" id="JAKNHQ010000014">
    <property type="protein sequence ID" value="MCG4611337.1"/>
    <property type="molecule type" value="Genomic_DNA"/>
</dbReference>
<accession>A0ABS9MKJ0</accession>
<reference evidence="2 3" key="1">
    <citation type="submission" date="2022-01" db="EMBL/GenBank/DDBJ databases">
        <title>Collection of gut derived symbiotic bacterial strains cultured from healthy donors.</title>
        <authorList>
            <person name="Lin H."/>
            <person name="Kohout C."/>
            <person name="Waligurski E."/>
            <person name="Pamer E.G."/>
        </authorList>
    </citation>
    <scope>NUCLEOTIDE SEQUENCE [LARGE SCALE GENOMIC DNA]</scope>
    <source>
        <strain evidence="2 3">DFI.7.58</strain>
    </source>
</reference>
<gene>
    <name evidence="2" type="ORF">L0P57_10395</name>
</gene>
<protein>
    <submittedName>
        <fullName evidence="2">Uncharacterized protein</fullName>
    </submittedName>
</protein>
<keyword evidence="1" id="KW-0175">Coiled coil</keyword>
<feature type="coiled-coil region" evidence="1">
    <location>
        <begin position="9"/>
        <end position="56"/>
    </location>
</feature>